<reference evidence="2" key="1">
    <citation type="submission" date="2023-06" db="EMBL/GenBank/DDBJ databases">
        <title>Comparative genomics of Bacillaceae isolates and their secondary metabolite potential.</title>
        <authorList>
            <person name="Song L."/>
            <person name="Nielsen L.J."/>
            <person name="Mohite O."/>
            <person name="Xu X."/>
            <person name="Weber T."/>
            <person name="Kovacs A.T."/>
        </authorList>
    </citation>
    <scope>NUCLEOTIDE SEQUENCE</scope>
    <source>
        <strain evidence="2">G1S1</strain>
    </source>
</reference>
<evidence type="ECO:0000313" key="2">
    <source>
        <dbReference type="EMBL" id="MDM5285496.1"/>
    </source>
</evidence>
<dbReference type="Proteomes" id="UP001238973">
    <property type="component" value="Unassembled WGS sequence"/>
</dbReference>
<dbReference type="RefSeq" id="WP_289350467.1">
    <property type="nucleotide sequence ID" value="NZ_JAUCFI010000003.1"/>
</dbReference>
<gene>
    <name evidence="2" type="ORF">QUF85_19650</name>
</gene>
<accession>A0AAJ1QPQ5</accession>
<evidence type="ECO:0000313" key="3">
    <source>
        <dbReference type="Proteomes" id="UP001238973"/>
    </source>
</evidence>
<keyword evidence="1" id="KW-0472">Membrane</keyword>
<evidence type="ECO:0000256" key="1">
    <source>
        <dbReference type="SAM" id="Phobius"/>
    </source>
</evidence>
<comment type="caution">
    <text evidence="2">The sequence shown here is derived from an EMBL/GenBank/DDBJ whole genome shotgun (WGS) entry which is preliminary data.</text>
</comment>
<protein>
    <submittedName>
        <fullName evidence="2">Uncharacterized protein</fullName>
    </submittedName>
</protein>
<dbReference type="EMBL" id="JAUCFI010000003">
    <property type="protein sequence ID" value="MDM5285496.1"/>
    <property type="molecule type" value="Genomic_DNA"/>
</dbReference>
<feature type="transmembrane region" description="Helical" evidence="1">
    <location>
        <begin position="12"/>
        <end position="30"/>
    </location>
</feature>
<dbReference type="PROSITE" id="PS51257">
    <property type="entry name" value="PROKAR_LIPOPROTEIN"/>
    <property type="match status" value="1"/>
</dbReference>
<proteinExistence type="predicted"/>
<dbReference type="AlphaFoldDB" id="A0AAJ1QPQ5"/>
<name>A0AAJ1QPQ5_9BACI</name>
<organism evidence="2 3">
    <name type="scientific">Peribacillus frigoritolerans</name>
    <dbReference type="NCBI Taxonomy" id="450367"/>
    <lineage>
        <taxon>Bacteria</taxon>
        <taxon>Bacillati</taxon>
        <taxon>Bacillota</taxon>
        <taxon>Bacilli</taxon>
        <taxon>Bacillales</taxon>
        <taxon>Bacillaceae</taxon>
        <taxon>Peribacillus</taxon>
    </lineage>
</organism>
<keyword evidence="1" id="KW-0812">Transmembrane</keyword>
<sequence>MKTNRWPSPLWQDVILVTIGGLLGIIFSCFDEEAANESEELIGLHIMKEHVYNMLLFCRL</sequence>
<keyword evidence="1" id="KW-1133">Transmembrane helix</keyword>